<feature type="region of interest" description="Disordered" evidence="7">
    <location>
        <begin position="239"/>
        <end position="338"/>
    </location>
</feature>
<gene>
    <name evidence="10" type="ORF">LTR62_006522</name>
</gene>
<comment type="subcellular location">
    <subcellularLocation>
        <location evidence="2">Endoplasmic reticulum lumen</location>
    </subcellularLocation>
</comment>
<keyword evidence="5" id="KW-0413">Isomerase</keyword>
<evidence type="ECO:0000256" key="7">
    <source>
        <dbReference type="SAM" id="MobiDB-lite"/>
    </source>
</evidence>
<comment type="caution">
    <text evidence="10">The sequence shown here is derived from an EMBL/GenBank/DDBJ whole genome shotgun (WGS) entry which is preliminary data.</text>
</comment>
<feature type="chain" id="PRO_5042969009" description="protein disulfide-isomerase" evidence="8">
    <location>
        <begin position="21"/>
        <end position="571"/>
    </location>
</feature>
<name>A0AAN7TC62_9PEZI</name>
<dbReference type="InterPro" id="IPR013766">
    <property type="entry name" value="Thioredoxin_domain"/>
</dbReference>
<dbReference type="GO" id="GO:0015035">
    <property type="term" value="F:protein-disulfide reductase activity"/>
    <property type="evidence" value="ECO:0007669"/>
    <property type="project" value="TreeGrafter"/>
</dbReference>
<comment type="catalytic activity">
    <reaction evidence="1">
        <text>Catalyzes the rearrangement of -S-S- bonds in proteins.</text>
        <dbReference type="EC" id="5.3.4.1"/>
    </reaction>
</comment>
<dbReference type="EMBL" id="JAVRRL010000058">
    <property type="protein sequence ID" value="KAK5109789.1"/>
    <property type="molecule type" value="Genomic_DNA"/>
</dbReference>
<dbReference type="AlphaFoldDB" id="A0AAN7TC62"/>
<protein>
    <recommendedName>
        <fullName evidence="3">protein disulfide-isomerase</fullName>
        <ecNumber evidence="3">5.3.4.1</ecNumber>
    </recommendedName>
</protein>
<feature type="signal peptide" evidence="8">
    <location>
        <begin position="1"/>
        <end position="20"/>
    </location>
</feature>
<dbReference type="EC" id="5.3.4.1" evidence="3"/>
<dbReference type="CDD" id="cd03002">
    <property type="entry name" value="PDI_a_MPD1_like"/>
    <property type="match status" value="1"/>
</dbReference>
<dbReference type="PROSITE" id="PS51352">
    <property type="entry name" value="THIOREDOXIN_2"/>
    <property type="match status" value="1"/>
</dbReference>
<evidence type="ECO:0000256" key="1">
    <source>
        <dbReference type="ARBA" id="ARBA00001182"/>
    </source>
</evidence>
<evidence type="ECO:0000313" key="11">
    <source>
        <dbReference type="Proteomes" id="UP001310890"/>
    </source>
</evidence>
<evidence type="ECO:0000256" key="4">
    <source>
        <dbReference type="ARBA" id="ARBA00023157"/>
    </source>
</evidence>
<evidence type="ECO:0000256" key="5">
    <source>
        <dbReference type="ARBA" id="ARBA00023235"/>
    </source>
</evidence>
<evidence type="ECO:0000259" key="9">
    <source>
        <dbReference type="PROSITE" id="PS51352"/>
    </source>
</evidence>
<dbReference type="PANTHER" id="PTHR45815:SF3">
    <property type="entry name" value="PROTEIN DISULFIDE-ISOMERASE A6"/>
    <property type="match status" value="1"/>
</dbReference>
<evidence type="ECO:0000313" key="10">
    <source>
        <dbReference type="EMBL" id="KAK5109789.1"/>
    </source>
</evidence>
<dbReference type="InterPro" id="IPR036249">
    <property type="entry name" value="Thioredoxin-like_sf"/>
</dbReference>
<dbReference type="GO" id="GO:0034976">
    <property type="term" value="P:response to endoplasmic reticulum stress"/>
    <property type="evidence" value="ECO:0007669"/>
    <property type="project" value="TreeGrafter"/>
</dbReference>
<dbReference type="Gene3D" id="3.40.30.10">
    <property type="entry name" value="Glutaredoxin"/>
    <property type="match status" value="2"/>
</dbReference>
<sequence length="571" mass="60998">MHLSTTVALTSLLLLPSSLASLYSKNSPVLQLDGRSYRDQIEKSNHTALVEFYAPWCGHCKNLQPAFEKAAKSLSGLAKVAAVNCDAEENKPFCGSMGVKGFPTLKLVRPGKKGGRAMVEDYNGGRTAKAMVDAVVEKIPNHVKRLKGNEYLEWIEGDSAKALLVSDKGTTSALLKALAVDFLGVIEFAQIRGDKDKAAAEMFGVEKLPTLVLVPSDGGETVLYSAEMKKEALVKFLSQAGSPNPDPAPSSEKKQKKSGKSSSKSGEKSKANKSSSAFSKASASHKSEDSSSAKATQTSETLEDASQPTASSDPKVADDETPLPVQLPDPAPQIHSLPDGLSLQQKCLNTKAGTCILALLPPGGTSDGSEEAAVLALSEIHHKHAQAKRNLFPVYQLPISNSQAAALRSKVNLGAGVEVLAVNGKRGWYRRFSPASSTSNEAFSRAEIETWVDAIRMGDLAKTPLPAGLLVPADQLPSEPVQYTQPEATESTAKTEGEEAIPIEVNLADDFDLSDREALMRKLREQLPEGMEFEVEEMEDGVYEEVLRGAEGRGEGEGGREEEVGAGHDEL</sequence>
<evidence type="ECO:0000256" key="3">
    <source>
        <dbReference type="ARBA" id="ARBA00012723"/>
    </source>
</evidence>
<dbReference type="GO" id="GO:0003756">
    <property type="term" value="F:protein disulfide isomerase activity"/>
    <property type="evidence" value="ECO:0007669"/>
    <property type="project" value="UniProtKB-EC"/>
</dbReference>
<evidence type="ECO:0000256" key="8">
    <source>
        <dbReference type="SAM" id="SignalP"/>
    </source>
</evidence>
<proteinExistence type="predicted"/>
<dbReference type="InterPro" id="IPR057305">
    <property type="entry name" value="Thioredox_PDIA6_C"/>
</dbReference>
<feature type="domain" description="Thioredoxin" evidence="9">
    <location>
        <begin position="11"/>
        <end position="141"/>
    </location>
</feature>
<feature type="compositionally biased region" description="Low complexity" evidence="7">
    <location>
        <begin position="272"/>
        <end position="284"/>
    </location>
</feature>
<dbReference type="PROSITE" id="PS00194">
    <property type="entry name" value="THIOREDOXIN_1"/>
    <property type="match status" value="1"/>
</dbReference>
<reference evidence="10" key="1">
    <citation type="submission" date="2023-08" db="EMBL/GenBank/DDBJ databases">
        <title>Black Yeasts Isolated from many extreme environments.</title>
        <authorList>
            <person name="Coleine C."/>
            <person name="Stajich J.E."/>
            <person name="Selbmann L."/>
        </authorList>
    </citation>
    <scope>NUCLEOTIDE SEQUENCE</scope>
    <source>
        <strain evidence="10">CCFEE 5401</strain>
    </source>
</reference>
<dbReference type="Proteomes" id="UP001310890">
    <property type="component" value="Unassembled WGS sequence"/>
</dbReference>
<dbReference type="Pfam" id="PF00085">
    <property type="entry name" value="Thioredoxin"/>
    <property type="match status" value="1"/>
</dbReference>
<accession>A0AAN7TC62</accession>
<dbReference type="InterPro" id="IPR017937">
    <property type="entry name" value="Thioredoxin_CS"/>
</dbReference>
<keyword evidence="4" id="KW-1015">Disulfide bond</keyword>
<dbReference type="PANTHER" id="PTHR45815">
    <property type="entry name" value="PROTEIN DISULFIDE-ISOMERASE A6"/>
    <property type="match status" value="1"/>
</dbReference>
<organism evidence="10 11">
    <name type="scientific">Meristemomyces frigidus</name>
    <dbReference type="NCBI Taxonomy" id="1508187"/>
    <lineage>
        <taxon>Eukaryota</taxon>
        <taxon>Fungi</taxon>
        <taxon>Dikarya</taxon>
        <taxon>Ascomycota</taxon>
        <taxon>Pezizomycotina</taxon>
        <taxon>Dothideomycetes</taxon>
        <taxon>Dothideomycetidae</taxon>
        <taxon>Mycosphaerellales</taxon>
        <taxon>Teratosphaeriaceae</taxon>
        <taxon>Meristemomyces</taxon>
    </lineage>
</organism>
<keyword evidence="6" id="KW-0676">Redox-active center</keyword>
<dbReference type="PRINTS" id="PR00421">
    <property type="entry name" value="THIOREDOXIN"/>
</dbReference>
<dbReference type="SUPFAM" id="SSF52833">
    <property type="entry name" value="Thioredoxin-like"/>
    <property type="match status" value="2"/>
</dbReference>
<evidence type="ECO:0000256" key="6">
    <source>
        <dbReference type="ARBA" id="ARBA00023284"/>
    </source>
</evidence>
<dbReference type="GO" id="GO:0005788">
    <property type="term" value="C:endoplasmic reticulum lumen"/>
    <property type="evidence" value="ECO:0007669"/>
    <property type="project" value="UniProtKB-SubCell"/>
</dbReference>
<feature type="compositionally biased region" description="Polar residues" evidence="7">
    <location>
        <begin position="296"/>
        <end position="312"/>
    </location>
</feature>
<keyword evidence="8" id="KW-0732">Signal</keyword>
<dbReference type="Pfam" id="PF24541">
    <property type="entry name" value="Thioredox_PDIA6_C"/>
    <property type="match status" value="1"/>
</dbReference>
<feature type="region of interest" description="Disordered" evidence="7">
    <location>
        <begin position="548"/>
        <end position="571"/>
    </location>
</feature>
<evidence type="ECO:0000256" key="2">
    <source>
        <dbReference type="ARBA" id="ARBA00004319"/>
    </source>
</evidence>